<evidence type="ECO:0000313" key="4">
    <source>
        <dbReference type="Proteomes" id="UP000030765"/>
    </source>
</evidence>
<dbReference type="EMBL" id="ATLV01025113">
    <property type="status" value="NOT_ANNOTATED_CDS"/>
    <property type="molecule type" value="Genomic_DNA"/>
</dbReference>
<sequence>MSYHHSTASSVSREVSRDSNNNNLLSGDNLLRLALKKPESWKWELTTSSSSPNINFPKIQLFDSVSGELMVEVDQPDCVIRSDCATKPRSQGISTLEQSKAGRPQRYCRSRTSLVKEKLPTSGDSLADIFNQLSNKGLGHKLATSGSQYRLTNGDSDSSRHVLQKSKSASAIAMQEPPIVRRRSRKSVSSRSSSILERISEFYGRSSTDDEDFGDRRLVPHAPSTPTQNNEEAPGEENGVTIEEMPADPPITAPIKARPKIYKLVRSNAGTLMVREESFHTQRSLRRRQRDNLDGAPSEEPPQHERFVEVDDQTEPVVHVPSRYEQEINHIDHLLSRVMLSHDLQTEELPRHDVPNIRISSVEDDVAGTGSTHGPINHLQNGRVRRTRRHRRSVSVGSGVTSSRHRSISSGRSNSPADRTDRRRRSSSSSSEAECASRLNDPPAGYSSRSNSLKRRGRTRRRGDTRDSSTPKSNECPSWYQVILDSNDSLA</sequence>
<feature type="compositionally biased region" description="Polar residues" evidence="1">
    <location>
        <begin position="1"/>
        <end position="13"/>
    </location>
</feature>
<feature type="compositionally biased region" description="Polar residues" evidence="1">
    <location>
        <begin position="369"/>
        <end position="380"/>
    </location>
</feature>
<dbReference type="EnsemblMetazoa" id="ASIC020285-RA">
    <property type="protein sequence ID" value="ASIC020285-PA"/>
    <property type="gene ID" value="ASIC020285"/>
</dbReference>
<name>A0A084WPN6_ANOSI</name>
<feature type="region of interest" description="Disordered" evidence="1">
    <location>
        <begin position="147"/>
        <end position="170"/>
    </location>
</feature>
<keyword evidence="4" id="KW-1185">Reference proteome</keyword>
<dbReference type="OMA" id="PDCVIRS"/>
<reference evidence="2 4" key="1">
    <citation type="journal article" date="2014" name="BMC Genomics">
        <title>Genome sequence of Anopheles sinensis provides insight into genetics basis of mosquito competence for malaria parasites.</title>
        <authorList>
            <person name="Zhou D."/>
            <person name="Zhang D."/>
            <person name="Ding G."/>
            <person name="Shi L."/>
            <person name="Hou Q."/>
            <person name="Ye Y."/>
            <person name="Xu Y."/>
            <person name="Zhou H."/>
            <person name="Xiong C."/>
            <person name="Li S."/>
            <person name="Yu J."/>
            <person name="Hong S."/>
            <person name="Yu X."/>
            <person name="Zou P."/>
            <person name="Chen C."/>
            <person name="Chang X."/>
            <person name="Wang W."/>
            <person name="Lv Y."/>
            <person name="Sun Y."/>
            <person name="Ma L."/>
            <person name="Shen B."/>
            <person name="Zhu C."/>
        </authorList>
    </citation>
    <scope>NUCLEOTIDE SEQUENCE [LARGE SCALE GENOMIC DNA]</scope>
</reference>
<organism evidence="2">
    <name type="scientific">Anopheles sinensis</name>
    <name type="common">Mosquito</name>
    <dbReference type="NCBI Taxonomy" id="74873"/>
    <lineage>
        <taxon>Eukaryota</taxon>
        <taxon>Metazoa</taxon>
        <taxon>Ecdysozoa</taxon>
        <taxon>Arthropoda</taxon>
        <taxon>Hexapoda</taxon>
        <taxon>Insecta</taxon>
        <taxon>Pterygota</taxon>
        <taxon>Neoptera</taxon>
        <taxon>Endopterygota</taxon>
        <taxon>Diptera</taxon>
        <taxon>Nematocera</taxon>
        <taxon>Culicoidea</taxon>
        <taxon>Culicidae</taxon>
        <taxon>Anophelinae</taxon>
        <taxon>Anopheles</taxon>
    </lineage>
</organism>
<feature type="region of interest" description="Disordered" evidence="1">
    <location>
        <begin position="275"/>
        <end position="304"/>
    </location>
</feature>
<dbReference type="STRING" id="74873.A0A084WPN6"/>
<accession>A0A084WPN6</accession>
<feature type="region of interest" description="Disordered" evidence="1">
    <location>
        <begin position="1"/>
        <end position="22"/>
    </location>
</feature>
<feature type="compositionally biased region" description="Low complexity" evidence="1">
    <location>
        <begin position="394"/>
        <end position="415"/>
    </location>
</feature>
<evidence type="ECO:0000256" key="1">
    <source>
        <dbReference type="SAM" id="MobiDB-lite"/>
    </source>
</evidence>
<reference evidence="3" key="2">
    <citation type="submission" date="2020-05" db="UniProtKB">
        <authorList>
            <consortium name="EnsemblMetazoa"/>
        </authorList>
    </citation>
    <scope>IDENTIFICATION</scope>
</reference>
<protein>
    <submittedName>
        <fullName evidence="2">AGAP000294-PA-like protein</fullName>
    </submittedName>
</protein>
<evidence type="ECO:0000313" key="3">
    <source>
        <dbReference type="EnsemblMetazoa" id="ASIC020285-PA"/>
    </source>
</evidence>
<feature type="compositionally biased region" description="Polar residues" evidence="1">
    <location>
        <begin position="147"/>
        <end position="156"/>
    </location>
</feature>
<feature type="compositionally biased region" description="Basic residues" evidence="1">
    <location>
        <begin position="452"/>
        <end position="461"/>
    </location>
</feature>
<evidence type="ECO:0000313" key="2">
    <source>
        <dbReference type="EMBL" id="KFB52180.1"/>
    </source>
</evidence>
<dbReference type="EMBL" id="KE525369">
    <property type="protein sequence ID" value="KFB52180.1"/>
    <property type="molecule type" value="Genomic_DNA"/>
</dbReference>
<dbReference type="AlphaFoldDB" id="A0A084WPN6"/>
<feature type="compositionally biased region" description="Basic residues" evidence="1">
    <location>
        <begin position="383"/>
        <end position="393"/>
    </location>
</feature>
<feature type="region of interest" description="Disordered" evidence="1">
    <location>
        <begin position="365"/>
        <end position="491"/>
    </location>
</feature>
<dbReference type="OrthoDB" id="165498at2759"/>
<proteinExistence type="predicted"/>
<dbReference type="VEuPathDB" id="VectorBase:ASIC020285"/>
<dbReference type="InterPro" id="IPR032064">
    <property type="entry name" value="DUF4805"/>
</dbReference>
<dbReference type="Proteomes" id="UP000030765">
    <property type="component" value="Unassembled WGS sequence"/>
</dbReference>
<feature type="region of interest" description="Disordered" evidence="1">
    <location>
        <begin position="205"/>
        <end position="253"/>
    </location>
</feature>
<dbReference type="Pfam" id="PF16063">
    <property type="entry name" value="DUF4805"/>
    <property type="match status" value="1"/>
</dbReference>
<gene>
    <name evidence="2" type="ORF">ZHAS_00020285</name>
</gene>
<dbReference type="VEuPathDB" id="VectorBase:ASIS001857"/>